<dbReference type="InterPro" id="IPR013785">
    <property type="entry name" value="Aldolase_TIM"/>
</dbReference>
<evidence type="ECO:0000256" key="5">
    <source>
        <dbReference type="ARBA" id="ARBA00022642"/>
    </source>
</evidence>
<dbReference type="PIRSF" id="PIRSF000484">
    <property type="entry name" value="NAPRT"/>
    <property type="match status" value="1"/>
</dbReference>
<dbReference type="NCBIfam" id="NF006415">
    <property type="entry name" value="PRK08662.1"/>
    <property type="match status" value="1"/>
</dbReference>
<dbReference type="InterPro" id="IPR053190">
    <property type="entry name" value="NAPRTase-like"/>
</dbReference>
<evidence type="ECO:0000259" key="9">
    <source>
        <dbReference type="Pfam" id="PF01729"/>
    </source>
</evidence>
<evidence type="ECO:0000256" key="4">
    <source>
        <dbReference type="ARBA" id="ARBA00022598"/>
    </source>
</evidence>
<comment type="catalytic activity">
    <reaction evidence="7">
        <text>5-phospho-alpha-D-ribose 1-diphosphate + nicotinate + ATP + H2O = nicotinate beta-D-ribonucleotide + ADP + phosphate + diphosphate</text>
        <dbReference type="Rhea" id="RHEA:36163"/>
        <dbReference type="ChEBI" id="CHEBI:15377"/>
        <dbReference type="ChEBI" id="CHEBI:30616"/>
        <dbReference type="ChEBI" id="CHEBI:32544"/>
        <dbReference type="ChEBI" id="CHEBI:33019"/>
        <dbReference type="ChEBI" id="CHEBI:43474"/>
        <dbReference type="ChEBI" id="CHEBI:57502"/>
        <dbReference type="ChEBI" id="CHEBI:58017"/>
        <dbReference type="ChEBI" id="CHEBI:456216"/>
        <dbReference type="EC" id="6.3.4.21"/>
    </reaction>
</comment>
<dbReference type="InterPro" id="IPR035809">
    <property type="entry name" value="NAPRTase_arc-type"/>
</dbReference>
<keyword evidence="8" id="KW-0175">Coiled coil</keyword>
<evidence type="ECO:0000256" key="8">
    <source>
        <dbReference type="SAM" id="Coils"/>
    </source>
</evidence>
<dbReference type="GO" id="GO:0004516">
    <property type="term" value="F:nicotinate phosphoribosyltransferase activity"/>
    <property type="evidence" value="ECO:0007669"/>
    <property type="project" value="UniProtKB-EC"/>
</dbReference>
<evidence type="ECO:0000313" key="12">
    <source>
        <dbReference type="Proteomes" id="UP000070311"/>
    </source>
</evidence>
<name>A0A133VDT2_9EURY</name>
<reference evidence="11 12" key="1">
    <citation type="journal article" date="2016" name="Sci. Rep.">
        <title>Metabolic traits of an uncultured archaeal lineage -MSBL1- from brine pools of the Red Sea.</title>
        <authorList>
            <person name="Mwirichia R."/>
            <person name="Alam I."/>
            <person name="Rashid M."/>
            <person name="Vinu M."/>
            <person name="Ba-Alawi W."/>
            <person name="Anthony Kamau A."/>
            <person name="Kamanda Ngugi D."/>
            <person name="Goker M."/>
            <person name="Klenk H.P."/>
            <person name="Bajic V."/>
            <person name="Stingl U."/>
        </authorList>
    </citation>
    <scope>NUCLEOTIDE SEQUENCE [LARGE SCALE GENOMIC DNA]</scope>
    <source>
        <strain evidence="11">SCGC-AAA382A13</strain>
    </source>
</reference>
<evidence type="ECO:0000313" key="11">
    <source>
        <dbReference type="EMBL" id="KXB04600.1"/>
    </source>
</evidence>
<keyword evidence="11" id="KW-0328">Glycosyltransferase</keyword>
<gene>
    <name evidence="11" type="ORF">AKJ50_02225</name>
</gene>
<dbReference type="PANTHER" id="PTHR43202:SF1">
    <property type="entry name" value="NICOTINATE PHOSPHORIBOSYLTRANSFERASE"/>
    <property type="match status" value="1"/>
</dbReference>
<comment type="pathway">
    <text evidence="1">Cofactor biosynthesis; NAD(+) biosynthesis; nicotinate D-ribonucleotide from nicotinate: step 1/1.</text>
</comment>
<dbReference type="SUPFAM" id="SSF54675">
    <property type="entry name" value="Nicotinate/Quinolinate PRTase N-terminal domain-like"/>
    <property type="match status" value="1"/>
</dbReference>
<evidence type="ECO:0000259" key="10">
    <source>
        <dbReference type="Pfam" id="PF02749"/>
    </source>
</evidence>
<dbReference type="InterPro" id="IPR037128">
    <property type="entry name" value="Quinolinate_PRibosylTase_N_sf"/>
</dbReference>
<dbReference type="GO" id="GO:0009435">
    <property type="term" value="P:NAD+ biosynthetic process"/>
    <property type="evidence" value="ECO:0007669"/>
    <property type="project" value="UniProtKB-UniPathway"/>
</dbReference>
<dbReference type="InterPro" id="IPR002638">
    <property type="entry name" value="Quinolinate_PRibosylTrfase_C"/>
</dbReference>
<dbReference type="PANTHER" id="PTHR43202">
    <property type="entry name" value="NICOTINATE-NUCLEOTIDE PYROPHOSPHORYLASE"/>
    <property type="match status" value="1"/>
</dbReference>
<protein>
    <recommendedName>
        <fullName evidence="2">nicotinate phosphoribosyltransferase</fullName>
        <ecNumber evidence="2">6.3.4.21</ecNumber>
    </recommendedName>
</protein>
<dbReference type="Pfam" id="PF02749">
    <property type="entry name" value="QRPTase_N"/>
    <property type="match status" value="1"/>
</dbReference>
<dbReference type="SUPFAM" id="SSF51690">
    <property type="entry name" value="Nicotinate/Quinolinate PRTase C-terminal domain-like"/>
    <property type="match status" value="1"/>
</dbReference>
<evidence type="ECO:0000256" key="2">
    <source>
        <dbReference type="ARBA" id="ARBA00013236"/>
    </source>
</evidence>
<dbReference type="PATRIC" id="fig|1698279.3.peg.439"/>
<keyword evidence="6 11" id="KW-0808">Transferase</keyword>
<dbReference type="UniPathway" id="UPA00253">
    <property type="reaction ID" value="UER00457"/>
</dbReference>
<evidence type="ECO:0000256" key="3">
    <source>
        <dbReference type="ARBA" id="ARBA00022553"/>
    </source>
</evidence>
<dbReference type="EC" id="6.3.4.21" evidence="2"/>
<sequence>MNDFHIASDEDIKSGKTTDVYFARTEKILEAEGKSNIEVVAEITSSSLPQDWEWAVLSGVDEVAKLFEDVPVNVWTLPEGTIFKPYDINGIRVPLLIIEGPYGSFSALETPMLGFLCHASGVTTKSARVRKAAGDKNILAFGIRRMHPAMAPMLDRAAYIGGLDGVSSLAGAEEIGKEPMGTMPHALIIVMGGQVKAWKAFDKHISKDVPRVALVDTYSDEKEEAIKAAEALQENLDGVRLDTPGSRKGDFASLIREVRWELDARGFDHVDIVVSGGLDEYTIPSLVEAGAESFGVGTSVTNAPVLNLAMDIVEVKGKLSAKRGKLSGKKEVWKCSNCYTSLVSLKGKKEPECPKCGGKMKSGLELLVKDGEIVRDAFSPEEIRGKVLDQLDHFEINLEE</sequence>
<proteinExistence type="predicted"/>
<comment type="caution">
    <text evidence="11">The sequence shown here is derived from an EMBL/GenBank/DDBJ whole genome shotgun (WGS) entry which is preliminary data.</text>
</comment>
<dbReference type="EMBL" id="LHYD01000052">
    <property type="protein sequence ID" value="KXB04600.1"/>
    <property type="molecule type" value="Genomic_DNA"/>
</dbReference>
<dbReference type="Gene3D" id="3.20.20.70">
    <property type="entry name" value="Aldolase class I"/>
    <property type="match status" value="1"/>
</dbReference>
<dbReference type="Proteomes" id="UP000070311">
    <property type="component" value="Unassembled WGS sequence"/>
</dbReference>
<feature type="coiled-coil region" evidence="8">
    <location>
        <begin position="215"/>
        <end position="242"/>
    </location>
</feature>
<evidence type="ECO:0000256" key="7">
    <source>
        <dbReference type="ARBA" id="ARBA00048668"/>
    </source>
</evidence>
<dbReference type="InterPro" id="IPR007229">
    <property type="entry name" value="Nic_PRibTrfase-Fam"/>
</dbReference>
<feature type="domain" description="Quinolinate phosphoribosyl transferase C-terminal" evidence="9">
    <location>
        <begin position="122"/>
        <end position="311"/>
    </location>
</feature>
<keyword evidence="12" id="KW-1185">Reference proteome</keyword>
<evidence type="ECO:0000256" key="1">
    <source>
        <dbReference type="ARBA" id="ARBA00004952"/>
    </source>
</evidence>
<dbReference type="CDD" id="cd01571">
    <property type="entry name" value="NAPRTase_B"/>
    <property type="match status" value="1"/>
</dbReference>
<organism evidence="11 12">
    <name type="scientific">candidate division MSBL1 archaeon SCGC-AAA382A13</name>
    <dbReference type="NCBI Taxonomy" id="1698279"/>
    <lineage>
        <taxon>Archaea</taxon>
        <taxon>Methanobacteriati</taxon>
        <taxon>Methanobacteriota</taxon>
        <taxon>candidate division MSBL1</taxon>
    </lineage>
</organism>
<accession>A0A133VDT2</accession>
<feature type="domain" description="Quinolinate phosphoribosyl transferase N-terminal" evidence="10">
    <location>
        <begin position="19"/>
        <end position="120"/>
    </location>
</feature>
<dbReference type="GO" id="GO:0004514">
    <property type="term" value="F:nicotinate-nucleotide diphosphorylase (carboxylating) activity"/>
    <property type="evidence" value="ECO:0007669"/>
    <property type="project" value="InterPro"/>
</dbReference>
<keyword evidence="5" id="KW-0662">Pyridine nucleotide biosynthesis</keyword>
<evidence type="ECO:0000256" key="6">
    <source>
        <dbReference type="ARBA" id="ARBA00022679"/>
    </source>
</evidence>
<dbReference type="Gene3D" id="3.90.1170.20">
    <property type="entry name" value="Quinolinate phosphoribosyl transferase, N-terminal domain"/>
    <property type="match status" value="1"/>
</dbReference>
<dbReference type="AlphaFoldDB" id="A0A133VDT2"/>
<keyword evidence="4 11" id="KW-0436">Ligase</keyword>
<dbReference type="InterPro" id="IPR022412">
    <property type="entry name" value="Quinolinate_PRibosylTrfase_N"/>
</dbReference>
<dbReference type="Pfam" id="PF01729">
    <property type="entry name" value="QRPTase_C"/>
    <property type="match status" value="1"/>
</dbReference>
<keyword evidence="3" id="KW-0597">Phosphoprotein</keyword>
<dbReference type="InterPro" id="IPR036068">
    <property type="entry name" value="Nicotinate_pribotase-like_C"/>
</dbReference>